<evidence type="ECO:0000256" key="5">
    <source>
        <dbReference type="PROSITE-ProRule" id="PRU01026"/>
    </source>
</evidence>
<organism evidence="7 8">
    <name type="scientific">Saccharopolyspora cebuensis</name>
    <dbReference type="NCBI Taxonomy" id="418759"/>
    <lineage>
        <taxon>Bacteria</taxon>
        <taxon>Bacillati</taxon>
        <taxon>Actinomycetota</taxon>
        <taxon>Actinomycetes</taxon>
        <taxon>Pseudonocardiales</taxon>
        <taxon>Pseudonocardiaceae</taxon>
        <taxon>Saccharopolyspora</taxon>
    </lineage>
</organism>
<accession>A0ABV4CI74</accession>
<name>A0ABV4CI74_9PSEU</name>
<gene>
    <name evidence="7" type="primary">erm</name>
    <name evidence="7" type="ORF">AB8O55_15200</name>
</gene>
<evidence type="ECO:0000256" key="3">
    <source>
        <dbReference type="ARBA" id="ARBA00022691"/>
    </source>
</evidence>
<evidence type="ECO:0000313" key="8">
    <source>
        <dbReference type="Proteomes" id="UP001564626"/>
    </source>
</evidence>
<protein>
    <submittedName>
        <fullName evidence="7">23S ribosomal RNA methyltransferase Erm</fullName>
    </submittedName>
</protein>
<feature type="binding site" evidence="5">
    <location>
        <position position="88"/>
    </location>
    <ligand>
        <name>S-adenosyl-L-methionine</name>
        <dbReference type="ChEBI" id="CHEBI:59789"/>
    </ligand>
</feature>
<evidence type="ECO:0000256" key="2">
    <source>
        <dbReference type="ARBA" id="ARBA00022679"/>
    </source>
</evidence>
<proteinExistence type="inferred from homology"/>
<evidence type="ECO:0000256" key="4">
    <source>
        <dbReference type="ARBA" id="ARBA00022884"/>
    </source>
</evidence>
<comment type="similarity">
    <text evidence="5">Belongs to the class I-like SAM-binding methyltransferase superfamily. rRNA adenine N(6)-methyltransferase family.</text>
</comment>
<dbReference type="InterPro" id="IPR029063">
    <property type="entry name" value="SAM-dependent_MTases_sf"/>
</dbReference>
<dbReference type="Pfam" id="PF00398">
    <property type="entry name" value="RrnaAD"/>
    <property type="match status" value="1"/>
</dbReference>
<feature type="binding site" evidence="5">
    <location>
        <position position="45"/>
    </location>
    <ligand>
        <name>S-adenosyl-L-methionine</name>
        <dbReference type="ChEBI" id="CHEBI:59789"/>
    </ligand>
</feature>
<dbReference type="EMBL" id="JBGEHV010000025">
    <property type="protein sequence ID" value="MEY8040753.1"/>
    <property type="molecule type" value="Genomic_DNA"/>
</dbReference>
<dbReference type="SUPFAM" id="SSF53335">
    <property type="entry name" value="S-adenosyl-L-methionine-dependent methyltransferases"/>
    <property type="match status" value="1"/>
</dbReference>
<reference evidence="7 8" key="1">
    <citation type="submission" date="2024-08" db="EMBL/GenBank/DDBJ databases">
        <title>Genome mining of Saccharopolyspora cebuensis PGLac3 from Nigerian medicinal plant.</title>
        <authorList>
            <person name="Ezeobiora C.E."/>
            <person name="Igbokwe N.H."/>
            <person name="Amin D.H."/>
            <person name="Mendie U.E."/>
        </authorList>
    </citation>
    <scope>NUCLEOTIDE SEQUENCE [LARGE SCALE GENOMIC DNA]</scope>
    <source>
        <strain evidence="7 8">PGLac3</strain>
    </source>
</reference>
<dbReference type="RefSeq" id="WP_345360562.1">
    <property type="nucleotide sequence ID" value="NZ_BAABII010000004.1"/>
</dbReference>
<keyword evidence="3 5" id="KW-0949">S-adenosyl-L-methionine</keyword>
<dbReference type="InterPro" id="IPR020598">
    <property type="entry name" value="rRNA_Ade_methylase_Trfase_N"/>
</dbReference>
<dbReference type="PROSITE" id="PS01131">
    <property type="entry name" value="RRNA_A_DIMETH"/>
    <property type="match status" value="1"/>
</dbReference>
<dbReference type="GO" id="GO:0008168">
    <property type="term" value="F:methyltransferase activity"/>
    <property type="evidence" value="ECO:0007669"/>
    <property type="project" value="UniProtKB-KW"/>
</dbReference>
<dbReference type="PANTHER" id="PTHR11727:SF7">
    <property type="entry name" value="DIMETHYLADENOSINE TRANSFERASE-RELATED"/>
    <property type="match status" value="1"/>
</dbReference>
<dbReference type="Proteomes" id="UP001564626">
    <property type="component" value="Unassembled WGS sequence"/>
</dbReference>
<dbReference type="NCBIfam" id="NF000499">
    <property type="entry name" value="Erm23S_rRNA_broad"/>
    <property type="match status" value="1"/>
</dbReference>
<keyword evidence="4 5" id="KW-0694">RNA-binding</keyword>
<evidence type="ECO:0000313" key="7">
    <source>
        <dbReference type="EMBL" id="MEY8040753.1"/>
    </source>
</evidence>
<dbReference type="Gene3D" id="3.40.50.150">
    <property type="entry name" value="Vaccinia Virus protein VP39"/>
    <property type="match status" value="1"/>
</dbReference>
<keyword evidence="1 5" id="KW-0489">Methyltransferase</keyword>
<feature type="binding site" evidence="5">
    <location>
        <position position="66"/>
    </location>
    <ligand>
        <name>S-adenosyl-L-methionine</name>
        <dbReference type="ChEBI" id="CHEBI:59789"/>
    </ligand>
</feature>
<feature type="binding site" evidence="5">
    <location>
        <position position="104"/>
    </location>
    <ligand>
        <name>S-adenosyl-L-methionine</name>
        <dbReference type="ChEBI" id="CHEBI:59789"/>
    </ligand>
</feature>
<comment type="caution">
    <text evidence="7">The sequence shown here is derived from an EMBL/GenBank/DDBJ whole genome shotgun (WGS) entry which is preliminary data.</text>
</comment>
<dbReference type="PROSITE" id="PS51689">
    <property type="entry name" value="SAM_RNA_A_N6_MT"/>
    <property type="match status" value="1"/>
</dbReference>
<dbReference type="InterPro" id="IPR020596">
    <property type="entry name" value="rRNA_Ade_Mease_Trfase_CS"/>
</dbReference>
<dbReference type="SMART" id="SM00650">
    <property type="entry name" value="rADc"/>
    <property type="match status" value="1"/>
</dbReference>
<feature type="domain" description="Ribosomal RNA adenine methylase transferase N-terminal" evidence="6">
    <location>
        <begin position="26"/>
        <end position="183"/>
    </location>
</feature>
<dbReference type="GO" id="GO:0032259">
    <property type="term" value="P:methylation"/>
    <property type="evidence" value="ECO:0007669"/>
    <property type="project" value="UniProtKB-KW"/>
</dbReference>
<feature type="binding site" evidence="5">
    <location>
        <position position="21"/>
    </location>
    <ligand>
        <name>S-adenosyl-L-methionine</name>
        <dbReference type="ChEBI" id="CHEBI:59789"/>
    </ligand>
</feature>
<sequence>MPSRRPSARDRARRELGQNFLISTSAIDRVLALLEHRRGPVVELGAGRGAITGALVATGRPVTAVELDPHWAEVLRRTVPRARVVRCDLRRFRVPEGTRSVVGNLPFGVTTAALRHLLTEPAWAEAVLLVQWEVARKRGAPGTMLGAQWAPWFEFSAHGRVPARAFRPMPAVDGGLLRIRRRPAPLVAGRDRAAYQRFVEEVFSGRGRDVGEIVRRRTGRRPAVPPGALPRDLDPVTWARLFAGP</sequence>
<feature type="binding site" evidence="5">
    <location>
        <position position="19"/>
    </location>
    <ligand>
        <name>S-adenosyl-L-methionine</name>
        <dbReference type="ChEBI" id="CHEBI:59789"/>
    </ligand>
</feature>
<evidence type="ECO:0000256" key="1">
    <source>
        <dbReference type="ARBA" id="ARBA00022603"/>
    </source>
</evidence>
<keyword evidence="2 5" id="KW-0808">Transferase</keyword>
<keyword evidence="8" id="KW-1185">Reference proteome</keyword>
<dbReference type="InterPro" id="IPR001737">
    <property type="entry name" value="KsgA/Erm"/>
</dbReference>
<evidence type="ECO:0000259" key="6">
    <source>
        <dbReference type="SMART" id="SM00650"/>
    </source>
</evidence>
<dbReference type="PANTHER" id="PTHR11727">
    <property type="entry name" value="DIMETHYLADENOSINE TRANSFERASE"/>
    <property type="match status" value="1"/>
</dbReference>